<dbReference type="Gene3D" id="3.40.50.300">
    <property type="entry name" value="P-loop containing nucleotide triphosphate hydrolases"/>
    <property type="match status" value="2"/>
</dbReference>
<gene>
    <name evidence="3" type="ORF">PGLA2088_LOCUS24480</name>
</gene>
<dbReference type="InterPro" id="IPR027417">
    <property type="entry name" value="P-loop_NTPase"/>
</dbReference>
<dbReference type="SUPFAM" id="SSF53474">
    <property type="entry name" value="alpha/beta-Hydrolases"/>
    <property type="match status" value="1"/>
</dbReference>
<comment type="similarity">
    <text evidence="1">Belongs to the peptidase S10 family.</text>
</comment>
<evidence type="ECO:0000256" key="2">
    <source>
        <dbReference type="SAM" id="Phobius"/>
    </source>
</evidence>
<evidence type="ECO:0000313" key="3">
    <source>
        <dbReference type="EMBL" id="CAE8685471.1"/>
    </source>
</evidence>
<evidence type="ECO:0000313" key="4">
    <source>
        <dbReference type="Proteomes" id="UP000626109"/>
    </source>
</evidence>
<dbReference type="InterPro" id="IPR001563">
    <property type="entry name" value="Peptidase_S10"/>
</dbReference>
<keyword evidence="2" id="KW-1133">Transmembrane helix</keyword>
<dbReference type="GO" id="GO:0004185">
    <property type="term" value="F:serine-type carboxypeptidase activity"/>
    <property type="evidence" value="ECO:0007669"/>
    <property type="project" value="InterPro"/>
</dbReference>
<dbReference type="SUPFAM" id="SSF52540">
    <property type="entry name" value="P-loop containing nucleoside triphosphate hydrolases"/>
    <property type="match status" value="1"/>
</dbReference>
<dbReference type="Pfam" id="PF00450">
    <property type="entry name" value="Peptidase_S10"/>
    <property type="match status" value="1"/>
</dbReference>
<accession>A0A813JPJ0</accession>
<reference evidence="3" key="1">
    <citation type="submission" date="2021-02" db="EMBL/GenBank/DDBJ databases">
        <authorList>
            <person name="Dougan E. K."/>
            <person name="Rhodes N."/>
            <person name="Thang M."/>
            <person name="Chan C."/>
        </authorList>
    </citation>
    <scope>NUCLEOTIDE SEQUENCE</scope>
</reference>
<dbReference type="Gene3D" id="3.40.50.1820">
    <property type="entry name" value="alpha/beta hydrolase"/>
    <property type="match status" value="1"/>
</dbReference>
<dbReference type="PANTHER" id="PTHR36978:SF4">
    <property type="entry name" value="P-LOOP CONTAINING NUCLEOSIDE TRIPHOSPHATE HYDROLASE PROTEIN"/>
    <property type="match status" value="1"/>
</dbReference>
<dbReference type="InterPro" id="IPR029058">
    <property type="entry name" value="AB_hydrolase_fold"/>
</dbReference>
<dbReference type="Pfam" id="PF17784">
    <property type="entry name" value="Sulfotransfer_4"/>
    <property type="match status" value="2"/>
</dbReference>
<keyword evidence="2" id="KW-0472">Membrane</keyword>
<keyword evidence="2" id="KW-0812">Transmembrane</keyword>
<sequence length="387" mass="42536">GYLNRPDVKEALHVVSSAIWQNADETGPVAKALAPDFTRASAPVIAKLLALEKQVTMYNGVRDGSMCNHIGNLKTLLNLTWAGSEEFSASENKPWPSAHSVMGHVRVARNLRFATVMRTGHLVGMVVPDAYAILLDMVLKPASELTDALVVCTSSIFLVWRGAPEKMHIIGAGLGRTATNSLKLALERLGHKTYHMTEALENRHQMIEWGRMARGEISHDDILDFVAAEGYTAGCDFPISLLYKDVMRRNPDAKDPAEKWAAGFAGDSETLAVPFESAVTGYTKWKEAVIAAVPKEKLLIFEAKDGWQPLCAFLEIEAHMCPSAEGEAYPYAPNDRAFMVNLNNVMYFLSDWFLVIYFLTLVSGPSLLILAVRCCCCRAASVKEKAA</sequence>
<name>A0A813JPJ0_POLGL</name>
<dbReference type="InterPro" id="IPR040632">
    <property type="entry name" value="Sulfotransfer_4"/>
</dbReference>
<protein>
    <submittedName>
        <fullName evidence="3">Uncharacterized protein</fullName>
    </submittedName>
</protein>
<dbReference type="GO" id="GO:0006508">
    <property type="term" value="P:proteolysis"/>
    <property type="evidence" value="ECO:0007669"/>
    <property type="project" value="InterPro"/>
</dbReference>
<evidence type="ECO:0000256" key="1">
    <source>
        <dbReference type="ARBA" id="ARBA00009431"/>
    </source>
</evidence>
<feature type="transmembrane region" description="Helical" evidence="2">
    <location>
        <begin position="352"/>
        <end position="376"/>
    </location>
</feature>
<dbReference type="EMBL" id="CAJNNW010026450">
    <property type="protein sequence ID" value="CAE8685471.1"/>
    <property type="molecule type" value="Genomic_DNA"/>
</dbReference>
<dbReference type="Proteomes" id="UP000626109">
    <property type="component" value="Unassembled WGS sequence"/>
</dbReference>
<comment type="caution">
    <text evidence="3">The sequence shown here is derived from an EMBL/GenBank/DDBJ whole genome shotgun (WGS) entry which is preliminary data.</text>
</comment>
<organism evidence="3 4">
    <name type="scientific">Polarella glacialis</name>
    <name type="common">Dinoflagellate</name>
    <dbReference type="NCBI Taxonomy" id="89957"/>
    <lineage>
        <taxon>Eukaryota</taxon>
        <taxon>Sar</taxon>
        <taxon>Alveolata</taxon>
        <taxon>Dinophyceae</taxon>
        <taxon>Suessiales</taxon>
        <taxon>Suessiaceae</taxon>
        <taxon>Polarella</taxon>
    </lineage>
</organism>
<dbReference type="PANTHER" id="PTHR36978">
    <property type="entry name" value="P-LOOP CONTAINING NUCLEOTIDE TRIPHOSPHATE HYDROLASE"/>
    <property type="match status" value="1"/>
</dbReference>
<feature type="non-terminal residue" evidence="3">
    <location>
        <position position="387"/>
    </location>
</feature>
<proteinExistence type="inferred from homology"/>
<dbReference type="AlphaFoldDB" id="A0A813JPJ0"/>